<gene>
    <name evidence="4" type="ORF">MTR66_09275</name>
</gene>
<dbReference type="Proteomes" id="UP001202281">
    <property type="component" value="Unassembled WGS sequence"/>
</dbReference>
<organism evidence="4 5">
    <name type="scientific">Novosphingobium beihaiensis</name>
    <dbReference type="NCBI Taxonomy" id="2930389"/>
    <lineage>
        <taxon>Bacteria</taxon>
        <taxon>Pseudomonadati</taxon>
        <taxon>Pseudomonadota</taxon>
        <taxon>Alphaproteobacteria</taxon>
        <taxon>Sphingomonadales</taxon>
        <taxon>Sphingomonadaceae</taxon>
        <taxon>Novosphingobium</taxon>
    </lineage>
</organism>
<dbReference type="InterPro" id="IPR000160">
    <property type="entry name" value="GGDEF_dom"/>
</dbReference>
<dbReference type="EMBL" id="JALHLG010000009">
    <property type="protein sequence ID" value="MCJ2187003.1"/>
    <property type="molecule type" value="Genomic_DNA"/>
</dbReference>
<keyword evidence="1" id="KW-0472">Membrane</keyword>
<evidence type="ECO:0000256" key="1">
    <source>
        <dbReference type="SAM" id="Phobius"/>
    </source>
</evidence>
<name>A0ABT0BPN5_9SPHN</name>
<evidence type="ECO:0000313" key="4">
    <source>
        <dbReference type="EMBL" id="MCJ2187003.1"/>
    </source>
</evidence>
<evidence type="ECO:0000259" key="2">
    <source>
        <dbReference type="PROSITE" id="PS50883"/>
    </source>
</evidence>
<evidence type="ECO:0000259" key="3">
    <source>
        <dbReference type="PROSITE" id="PS50887"/>
    </source>
</evidence>
<dbReference type="NCBIfam" id="TIGR00254">
    <property type="entry name" value="GGDEF"/>
    <property type="match status" value="2"/>
</dbReference>
<feature type="domain" description="GGDEF" evidence="3">
    <location>
        <begin position="123"/>
        <end position="274"/>
    </location>
</feature>
<keyword evidence="1" id="KW-1133">Transmembrane helix</keyword>
<feature type="transmembrane region" description="Helical" evidence="1">
    <location>
        <begin position="12"/>
        <end position="31"/>
    </location>
</feature>
<keyword evidence="5" id="KW-1185">Reference proteome</keyword>
<sequence>MVSALGQWNSGLAVVLACLLLTMPAFTFVALRRLRLLRDHEKIRRAIDQMAGCDFEGPDPRLETTRLKSVESALLRLRPQLQDRISKLEWTAHHDSLTNLLNANSFRAQCEKVMLASPGGICRSGALLYFDVNEFKKINDTLGHHAGDQVLATIGDRLRLAAMSFTDTRLQAFADGTPPCDCEPVVARIGGDEFAMLLPGELSHDQVERFAQRLQRVIGEPCFVGLQTLRIRLSIGIAFWREGEKSFDRLLAAADSAMYSAKSKGGGHYCFFTEKMRTNADRILKKELELRHALTNRQFALHFQPQLNLRTGRIDTAEALIRWNHPTRGLVMPGDFIPFAESHGLIDEIGDWVMTEAVRTAAQWQEQGVRLKVSINVSPKQLQRVELIAMIRANLEHYGVAPSRIEIEITEAAIMRDEGHSFERLEKLRDDGVTVALDDFGTGYSNLSQLMLLPMDRLKLDKSLIDGIANDQRKWTIAIGMIRLARDLGFQVVAEGVELPEQVELLEEAGCDFIQGYLISKPLPQPELLALVDAFQAKSVGRAA</sequence>
<dbReference type="SUPFAM" id="SSF141868">
    <property type="entry name" value="EAL domain-like"/>
    <property type="match status" value="1"/>
</dbReference>
<dbReference type="PROSITE" id="PS50883">
    <property type="entry name" value="EAL"/>
    <property type="match status" value="1"/>
</dbReference>
<dbReference type="PANTHER" id="PTHR33121">
    <property type="entry name" value="CYCLIC DI-GMP PHOSPHODIESTERASE PDEF"/>
    <property type="match status" value="1"/>
</dbReference>
<evidence type="ECO:0000313" key="5">
    <source>
        <dbReference type="Proteomes" id="UP001202281"/>
    </source>
</evidence>
<dbReference type="SMART" id="SM00052">
    <property type="entry name" value="EAL"/>
    <property type="match status" value="1"/>
</dbReference>
<protein>
    <submittedName>
        <fullName evidence="4">Bifunctional diguanylate cyclase/phosphodiesterase</fullName>
    </submittedName>
</protein>
<dbReference type="InterPro" id="IPR050706">
    <property type="entry name" value="Cyclic-di-GMP_PDE-like"/>
</dbReference>
<dbReference type="InterPro" id="IPR001633">
    <property type="entry name" value="EAL_dom"/>
</dbReference>
<comment type="caution">
    <text evidence="4">The sequence shown here is derived from an EMBL/GenBank/DDBJ whole genome shotgun (WGS) entry which is preliminary data.</text>
</comment>
<dbReference type="InterPro" id="IPR043128">
    <property type="entry name" value="Rev_trsase/Diguanyl_cyclase"/>
</dbReference>
<dbReference type="RefSeq" id="WP_243920043.1">
    <property type="nucleotide sequence ID" value="NZ_JALHLG010000009.1"/>
</dbReference>
<dbReference type="PANTHER" id="PTHR33121:SF70">
    <property type="entry name" value="SIGNALING PROTEIN YKOW"/>
    <property type="match status" value="1"/>
</dbReference>
<dbReference type="Pfam" id="PF00990">
    <property type="entry name" value="GGDEF"/>
    <property type="match status" value="2"/>
</dbReference>
<dbReference type="SUPFAM" id="SSF55073">
    <property type="entry name" value="Nucleotide cyclase"/>
    <property type="match status" value="1"/>
</dbReference>
<proteinExistence type="predicted"/>
<accession>A0ABT0BPN5</accession>
<reference evidence="4 5" key="1">
    <citation type="submission" date="2022-04" db="EMBL/GenBank/DDBJ databases">
        <title>Identification of a novel bacterium isolated from mangrove sediments.</title>
        <authorList>
            <person name="Pan X."/>
        </authorList>
    </citation>
    <scope>NUCLEOTIDE SEQUENCE [LARGE SCALE GENOMIC DNA]</scope>
    <source>
        <strain evidence="4 5">B2638</strain>
    </source>
</reference>
<dbReference type="SMART" id="SM00267">
    <property type="entry name" value="GGDEF"/>
    <property type="match status" value="1"/>
</dbReference>
<dbReference type="CDD" id="cd01949">
    <property type="entry name" value="GGDEF"/>
    <property type="match status" value="1"/>
</dbReference>
<dbReference type="Pfam" id="PF00563">
    <property type="entry name" value="EAL"/>
    <property type="match status" value="1"/>
</dbReference>
<dbReference type="Gene3D" id="3.20.20.450">
    <property type="entry name" value="EAL domain"/>
    <property type="match status" value="1"/>
</dbReference>
<dbReference type="PROSITE" id="PS50887">
    <property type="entry name" value="GGDEF"/>
    <property type="match status" value="1"/>
</dbReference>
<dbReference type="Gene3D" id="3.30.70.270">
    <property type="match status" value="1"/>
</dbReference>
<feature type="domain" description="EAL" evidence="2">
    <location>
        <begin position="283"/>
        <end position="536"/>
    </location>
</feature>
<dbReference type="InterPro" id="IPR035919">
    <property type="entry name" value="EAL_sf"/>
</dbReference>
<dbReference type="CDD" id="cd01948">
    <property type="entry name" value="EAL"/>
    <property type="match status" value="1"/>
</dbReference>
<dbReference type="InterPro" id="IPR029787">
    <property type="entry name" value="Nucleotide_cyclase"/>
</dbReference>
<keyword evidence="1" id="KW-0812">Transmembrane</keyword>